<comment type="PTM">
    <text evidence="4">Methylated by PrmC. Methylation increases the termination efficiency of RF2.</text>
</comment>
<dbReference type="Pfam" id="PF03462">
    <property type="entry name" value="PCRF"/>
    <property type="match status" value="1"/>
</dbReference>
<evidence type="ECO:0000256" key="4">
    <source>
        <dbReference type="HAMAP-Rule" id="MF_00094"/>
    </source>
</evidence>
<feature type="region of interest" description="Disordered" evidence="6">
    <location>
        <begin position="48"/>
        <end position="67"/>
    </location>
</feature>
<dbReference type="NCBIfam" id="TIGR00020">
    <property type="entry name" value="prfB"/>
    <property type="match status" value="1"/>
</dbReference>
<dbReference type="InterPro" id="IPR000352">
    <property type="entry name" value="Pep_chain_release_fac_I"/>
</dbReference>
<dbReference type="GO" id="GO:0016149">
    <property type="term" value="F:translation release factor activity, codon specific"/>
    <property type="evidence" value="ECO:0007669"/>
    <property type="project" value="UniProtKB-UniRule"/>
</dbReference>
<comment type="caution">
    <text evidence="8">The sequence shown here is derived from an EMBL/GenBank/DDBJ whole genome shotgun (WGS) entry which is preliminary data.</text>
</comment>
<organism evidence="8 9">
    <name type="scientific">Candidatus Sungbacteria bacterium RIFCSPLOWO2_12_FULL_41_11</name>
    <dbReference type="NCBI Taxonomy" id="1802286"/>
    <lineage>
        <taxon>Bacteria</taxon>
        <taxon>Candidatus Sungiibacteriota</taxon>
    </lineage>
</organism>
<comment type="function">
    <text evidence="4">Peptide chain release factor 2 directs the termination of translation in response to the peptide chain termination codons UGA and UAA.</text>
</comment>
<evidence type="ECO:0000256" key="3">
    <source>
        <dbReference type="ARBA" id="ARBA00022917"/>
    </source>
</evidence>
<dbReference type="PANTHER" id="PTHR43116:SF3">
    <property type="entry name" value="CLASS I PEPTIDE CHAIN RELEASE FACTOR"/>
    <property type="match status" value="1"/>
</dbReference>
<feature type="compositionally biased region" description="Polar residues" evidence="6">
    <location>
        <begin position="56"/>
        <end position="67"/>
    </location>
</feature>
<comment type="subcellular location">
    <subcellularLocation>
        <location evidence="4">Cytoplasm</location>
    </subcellularLocation>
</comment>
<proteinExistence type="inferred from homology"/>
<dbReference type="PROSITE" id="PS00745">
    <property type="entry name" value="RF_PROK_I"/>
    <property type="match status" value="1"/>
</dbReference>
<dbReference type="InterPro" id="IPR004374">
    <property type="entry name" value="PrfB"/>
</dbReference>
<evidence type="ECO:0000256" key="1">
    <source>
        <dbReference type="ARBA" id="ARBA00010835"/>
    </source>
</evidence>
<evidence type="ECO:0000313" key="8">
    <source>
        <dbReference type="EMBL" id="OHA14042.1"/>
    </source>
</evidence>
<dbReference type="SMART" id="SM00937">
    <property type="entry name" value="PCRF"/>
    <property type="match status" value="1"/>
</dbReference>
<accession>A0A1G2LT67</accession>
<protein>
    <recommendedName>
        <fullName evidence="4 5">Peptide chain release factor 2</fullName>
        <shortName evidence="4">RF-2</shortName>
    </recommendedName>
</protein>
<evidence type="ECO:0000313" key="9">
    <source>
        <dbReference type="Proteomes" id="UP000177171"/>
    </source>
</evidence>
<evidence type="ECO:0000256" key="5">
    <source>
        <dbReference type="NCBIfam" id="TIGR00020"/>
    </source>
</evidence>
<dbReference type="FunFam" id="3.30.160.20:FF:000004">
    <property type="entry name" value="Peptide chain release factor 1"/>
    <property type="match status" value="1"/>
</dbReference>
<evidence type="ECO:0000259" key="7">
    <source>
        <dbReference type="PROSITE" id="PS00745"/>
    </source>
</evidence>
<keyword evidence="3 4" id="KW-0648">Protein biosynthesis</keyword>
<dbReference type="EMBL" id="MHQY01000014">
    <property type="protein sequence ID" value="OHA14042.1"/>
    <property type="molecule type" value="Genomic_DNA"/>
</dbReference>
<dbReference type="Pfam" id="PF00472">
    <property type="entry name" value="RF-1"/>
    <property type="match status" value="1"/>
</dbReference>
<gene>
    <name evidence="4" type="primary">prfB</name>
    <name evidence="8" type="ORF">A3G49_06260</name>
</gene>
<comment type="similarity">
    <text evidence="1 4">Belongs to the prokaryotic/mitochondrial release factor family.</text>
</comment>
<evidence type="ECO:0000256" key="6">
    <source>
        <dbReference type="SAM" id="MobiDB-lite"/>
    </source>
</evidence>
<evidence type="ECO:0000256" key="2">
    <source>
        <dbReference type="ARBA" id="ARBA00022481"/>
    </source>
</evidence>
<dbReference type="AlphaFoldDB" id="A0A1G2LT67"/>
<feature type="domain" description="Prokaryotic-type class I peptide chain release factors" evidence="7">
    <location>
        <begin position="230"/>
        <end position="246"/>
    </location>
</feature>
<dbReference type="InterPro" id="IPR005139">
    <property type="entry name" value="PCRF"/>
</dbReference>
<reference evidence="8 9" key="1">
    <citation type="journal article" date="2016" name="Nat. Commun.">
        <title>Thousands of microbial genomes shed light on interconnected biogeochemical processes in an aquifer system.</title>
        <authorList>
            <person name="Anantharaman K."/>
            <person name="Brown C.T."/>
            <person name="Hug L.A."/>
            <person name="Sharon I."/>
            <person name="Castelle C.J."/>
            <person name="Probst A.J."/>
            <person name="Thomas B.C."/>
            <person name="Singh A."/>
            <person name="Wilkins M.J."/>
            <person name="Karaoz U."/>
            <person name="Brodie E.L."/>
            <person name="Williams K.H."/>
            <person name="Hubbard S.S."/>
            <person name="Banfield J.F."/>
        </authorList>
    </citation>
    <scope>NUCLEOTIDE SEQUENCE [LARGE SCALE GENOMIC DNA]</scope>
</reference>
<name>A0A1G2LT67_9BACT</name>
<keyword evidence="2 4" id="KW-0488">Methylation</keyword>
<dbReference type="SUPFAM" id="SSF75620">
    <property type="entry name" value="Release factor"/>
    <property type="match status" value="1"/>
</dbReference>
<dbReference type="Gene3D" id="3.30.160.20">
    <property type="match status" value="1"/>
</dbReference>
<dbReference type="Gene3D" id="3.30.70.1660">
    <property type="match status" value="1"/>
</dbReference>
<dbReference type="GO" id="GO:0005737">
    <property type="term" value="C:cytoplasm"/>
    <property type="evidence" value="ECO:0007669"/>
    <property type="project" value="UniProtKB-SubCell"/>
</dbReference>
<feature type="modified residue" description="N5-methylglutamine" evidence="4">
    <location>
        <position position="237"/>
    </location>
</feature>
<sequence>MSQELAVLKKEKERWDVFFDEIKTLKELLEILVHPVRSPAMASLSGKEGEADLGLSPSSNKSAFQTSNGAKDEQIIKEIEERIKIIEKNLKIVEIETLFAGKYDKGNAVLSVYAGAGGKDSEDWAALLLRMYRRFAEKKGWKSRTLHEHWGESSGPAGWGIKNATILIEAPFSYGYLKNESGVHRLVRISPFSSQSLRHTSFALVDVMPEFVAPEEVEINPDDLKIDFFRSSGPGGQNVNKRETAVRITHLPTGLQAASQSERTQERNREIAMELLRSRLYAFKLKQQEQERQGVRKEKVAIEWGSQIRSYVMHPYQMVKDHRTEVETSNIEKVLDGGLDEFIDAELHKS</sequence>
<dbReference type="PANTHER" id="PTHR43116">
    <property type="entry name" value="PEPTIDE CHAIN RELEASE FACTOR 2"/>
    <property type="match status" value="1"/>
</dbReference>
<dbReference type="HAMAP" id="MF_00094">
    <property type="entry name" value="Rel_fac_2"/>
    <property type="match status" value="1"/>
</dbReference>
<dbReference type="InterPro" id="IPR045853">
    <property type="entry name" value="Pep_chain_release_fac_I_sf"/>
</dbReference>
<dbReference type="Proteomes" id="UP000177171">
    <property type="component" value="Unassembled WGS sequence"/>
</dbReference>
<keyword evidence="4" id="KW-0963">Cytoplasm</keyword>